<keyword evidence="2" id="KW-0964">Secreted</keyword>
<dbReference type="Pfam" id="PF25106">
    <property type="entry name" value="VWA_4"/>
    <property type="match status" value="1"/>
</dbReference>
<keyword evidence="4" id="KW-0862">Zinc</keyword>
<keyword evidence="4" id="KW-0479">Metal-binding</keyword>
<dbReference type="GO" id="GO:0005737">
    <property type="term" value="C:cytoplasm"/>
    <property type="evidence" value="ECO:0007669"/>
    <property type="project" value="TreeGrafter"/>
</dbReference>
<keyword evidence="3" id="KW-0732">Signal</keyword>
<dbReference type="EMBL" id="JACAZE010000004">
    <property type="protein sequence ID" value="KAF7318723.1"/>
    <property type="molecule type" value="Genomic_DNA"/>
</dbReference>
<dbReference type="GO" id="GO:0004674">
    <property type="term" value="F:protein serine/threonine kinase activity"/>
    <property type="evidence" value="ECO:0007669"/>
    <property type="project" value="TreeGrafter"/>
</dbReference>
<dbReference type="AlphaFoldDB" id="A0A8H6WL51"/>
<dbReference type="SUPFAM" id="SSF53300">
    <property type="entry name" value="vWA-like"/>
    <property type="match status" value="1"/>
</dbReference>
<dbReference type="InterPro" id="IPR056861">
    <property type="entry name" value="HMCN1-like_VWA"/>
</dbReference>
<dbReference type="Gene3D" id="3.40.50.410">
    <property type="entry name" value="von Willebrand factor, type A domain"/>
    <property type="match status" value="1"/>
</dbReference>
<dbReference type="InterPro" id="IPR001841">
    <property type="entry name" value="Znf_RING"/>
</dbReference>
<gene>
    <name evidence="7" type="ORF">HMN09_00384400</name>
</gene>
<evidence type="ECO:0000259" key="6">
    <source>
        <dbReference type="PROSITE" id="PS50089"/>
    </source>
</evidence>
<evidence type="ECO:0000256" key="3">
    <source>
        <dbReference type="ARBA" id="ARBA00022729"/>
    </source>
</evidence>
<accession>A0A8H6WL51</accession>
<evidence type="ECO:0000256" key="2">
    <source>
        <dbReference type="ARBA" id="ARBA00022525"/>
    </source>
</evidence>
<dbReference type="OrthoDB" id="1431934at2759"/>
<dbReference type="PANTHER" id="PTHR47763">
    <property type="entry name" value="ALPHA-PROTEIN KINASE VWKA"/>
    <property type="match status" value="1"/>
</dbReference>
<evidence type="ECO:0000256" key="1">
    <source>
        <dbReference type="ARBA" id="ARBA00004613"/>
    </source>
</evidence>
<keyword evidence="4" id="KW-0863">Zinc-finger</keyword>
<name>A0A8H6WL51_MYCCL</name>
<dbReference type="PANTHER" id="PTHR47763:SF1">
    <property type="entry name" value="DUF659 DOMAIN-CONTAINING PROTEIN"/>
    <property type="match status" value="1"/>
</dbReference>
<sequence length="943" mass="103834">MASTDAYDLLIVTDATSSMGGFLEALRTSIPEILALAKLSGAFSRLGVLAYRDYSDPAEQIAAWSGWDAPNLTTFVHNLEPLGGGDFPEAAKTALIRAMQATDKNGRTLMLWYADAPPHHPAFNSYENDVKEKKAFPQNATDWVKLCHIARKRHCTVFCFTPRGMDASFASFYALLAGLTGGICIGSKSDEQDSAVLSRLTVGVIMQWMGRATTTMDRILRDSNATCLQFNPHPLQAHPKLTDENDGAHGYLPPPYNRNKALPSGSGKTLPLRDIRKPALQISDIPVRAETTNAFDPGKRFLDPDESAFREDVYASLTNIIHTNVAALTYNAVFGQLWRAVCKYTGDAARKAELVNAFSVEISKITDAAEKAAFKQWLEESFDQTEEIEKIIKRHCDGVDGEPEMVYLDFDADVQVTRTELLEVSRSCYAGVMKKIARIFTHLKVVEPGVTLAPTQRSLPLSLPARDFFRLLPHLIVPGTLYPARAAGLTAVVALTTGVPFLQTSASELLSGSFKGKWLSLDVPENISFDAARFLLGAPEGVVLTAHEKKVYEAMRRYKLLELNLDAPVEAKMPWTPNKTRGPGDFKVQCSRCLVRRSITIMNHVHPSICGQCASSDLPPKKVAELYPEVSEADSCWVECSTKTCRAQYVVENVAGLKIRPRCHYCRDTRKPPYKVACPWIECSICTNRIVVPQALQPADKKTFVCPGCANEAWKDRCVGVEETTMRALNADNGVTWLGFVSSMGLFEGKSAFKLMAASGESVFGGPPPPPTTTRKLVLTLGGKRLSDPEAVLKEVEGRAGRGEVILHNCALCFEEMAKSKLMPACGRTGCAQLVDEGCLREWYGTNAPGKMINMAQLTCPFCRRKPTLKTMARFNPRVAVLAGVQDAMADRRFIYAWCLDCGAAKRYFERMCCTEVDVAVLDVQRFRCEECRAPPPPPPAPP</sequence>
<feature type="region of interest" description="Disordered" evidence="5">
    <location>
        <begin position="236"/>
        <end position="271"/>
    </location>
</feature>
<evidence type="ECO:0000313" key="8">
    <source>
        <dbReference type="Proteomes" id="UP000613580"/>
    </source>
</evidence>
<dbReference type="Gene3D" id="3.30.40.10">
    <property type="entry name" value="Zinc/RING finger domain, C3HC4 (zinc finger)"/>
    <property type="match status" value="1"/>
</dbReference>
<evidence type="ECO:0000256" key="5">
    <source>
        <dbReference type="SAM" id="MobiDB-lite"/>
    </source>
</evidence>
<dbReference type="PROSITE" id="PS50089">
    <property type="entry name" value="ZF_RING_2"/>
    <property type="match status" value="1"/>
</dbReference>
<organism evidence="7 8">
    <name type="scientific">Mycena chlorophos</name>
    <name type="common">Agaric fungus</name>
    <name type="synonym">Agaricus chlorophos</name>
    <dbReference type="NCBI Taxonomy" id="658473"/>
    <lineage>
        <taxon>Eukaryota</taxon>
        <taxon>Fungi</taxon>
        <taxon>Dikarya</taxon>
        <taxon>Basidiomycota</taxon>
        <taxon>Agaricomycotina</taxon>
        <taxon>Agaricomycetes</taxon>
        <taxon>Agaricomycetidae</taxon>
        <taxon>Agaricales</taxon>
        <taxon>Marasmiineae</taxon>
        <taxon>Mycenaceae</taxon>
        <taxon>Mycena</taxon>
    </lineage>
</organism>
<dbReference type="Proteomes" id="UP000613580">
    <property type="component" value="Unassembled WGS sequence"/>
</dbReference>
<dbReference type="GO" id="GO:0008270">
    <property type="term" value="F:zinc ion binding"/>
    <property type="evidence" value="ECO:0007669"/>
    <property type="project" value="UniProtKB-KW"/>
</dbReference>
<protein>
    <submittedName>
        <fullName evidence="7">RING-type domain-containing protein</fullName>
    </submittedName>
</protein>
<keyword evidence="8" id="KW-1185">Reference proteome</keyword>
<dbReference type="InterPro" id="IPR036465">
    <property type="entry name" value="vWFA_dom_sf"/>
</dbReference>
<dbReference type="SUPFAM" id="SSF57850">
    <property type="entry name" value="RING/U-box"/>
    <property type="match status" value="1"/>
</dbReference>
<reference evidence="7" key="1">
    <citation type="submission" date="2020-05" db="EMBL/GenBank/DDBJ databases">
        <title>Mycena genomes resolve the evolution of fungal bioluminescence.</title>
        <authorList>
            <person name="Tsai I.J."/>
        </authorList>
    </citation>
    <scope>NUCLEOTIDE SEQUENCE</scope>
    <source>
        <strain evidence="7">110903Hualien_Pintung</strain>
    </source>
</reference>
<evidence type="ECO:0000313" key="7">
    <source>
        <dbReference type="EMBL" id="KAF7318723.1"/>
    </source>
</evidence>
<feature type="domain" description="RING-type" evidence="6">
    <location>
        <begin position="810"/>
        <end position="864"/>
    </location>
</feature>
<dbReference type="InterPro" id="IPR052969">
    <property type="entry name" value="Thr-specific_kinase-like"/>
</dbReference>
<comment type="subcellular location">
    <subcellularLocation>
        <location evidence="1">Secreted</location>
    </subcellularLocation>
</comment>
<proteinExistence type="predicted"/>
<dbReference type="InterPro" id="IPR013083">
    <property type="entry name" value="Znf_RING/FYVE/PHD"/>
</dbReference>
<evidence type="ECO:0000256" key="4">
    <source>
        <dbReference type="PROSITE-ProRule" id="PRU00175"/>
    </source>
</evidence>
<comment type="caution">
    <text evidence="7">The sequence shown here is derived from an EMBL/GenBank/DDBJ whole genome shotgun (WGS) entry which is preliminary data.</text>
</comment>